<keyword evidence="8" id="KW-1185">Reference proteome</keyword>
<dbReference type="InterPro" id="IPR051085">
    <property type="entry name" value="MB_O-acyltransferase"/>
</dbReference>
<evidence type="ECO:0008006" key="9">
    <source>
        <dbReference type="Google" id="ProtNLM"/>
    </source>
</evidence>
<dbReference type="GO" id="GO:0016020">
    <property type="term" value="C:membrane"/>
    <property type="evidence" value="ECO:0007669"/>
    <property type="project" value="UniProtKB-SubCell"/>
</dbReference>
<keyword evidence="2 6" id="KW-0812">Transmembrane</keyword>
<proteinExistence type="inferred from homology"/>
<feature type="transmembrane region" description="Helical" evidence="6">
    <location>
        <begin position="363"/>
        <end position="381"/>
    </location>
</feature>
<evidence type="ECO:0000256" key="6">
    <source>
        <dbReference type="SAM" id="Phobius"/>
    </source>
</evidence>
<dbReference type="GO" id="GO:0016409">
    <property type="term" value="F:palmitoyltransferase activity"/>
    <property type="evidence" value="ECO:0007669"/>
    <property type="project" value="TreeGrafter"/>
</dbReference>
<dbReference type="Pfam" id="PF03062">
    <property type="entry name" value="MBOAT"/>
    <property type="match status" value="1"/>
</dbReference>
<organism evidence="7 8">
    <name type="scientific">Zophobas morio</name>
    <dbReference type="NCBI Taxonomy" id="2755281"/>
    <lineage>
        <taxon>Eukaryota</taxon>
        <taxon>Metazoa</taxon>
        <taxon>Ecdysozoa</taxon>
        <taxon>Arthropoda</taxon>
        <taxon>Hexapoda</taxon>
        <taxon>Insecta</taxon>
        <taxon>Pterygota</taxon>
        <taxon>Neoptera</taxon>
        <taxon>Endopterygota</taxon>
        <taxon>Coleoptera</taxon>
        <taxon>Polyphaga</taxon>
        <taxon>Cucujiformia</taxon>
        <taxon>Tenebrionidae</taxon>
        <taxon>Zophobas</taxon>
    </lineage>
</organism>
<dbReference type="EMBL" id="JALNTZ010000001">
    <property type="protein sequence ID" value="KAJ3665397.1"/>
    <property type="molecule type" value="Genomic_DNA"/>
</dbReference>
<evidence type="ECO:0000313" key="7">
    <source>
        <dbReference type="EMBL" id="KAJ3665397.1"/>
    </source>
</evidence>
<evidence type="ECO:0000256" key="4">
    <source>
        <dbReference type="ARBA" id="ARBA00023136"/>
    </source>
</evidence>
<comment type="similarity">
    <text evidence="5">Belongs to the membrane-bound acyltransferase family. HHAT subfamily.</text>
</comment>
<feature type="transmembrane region" description="Helical" evidence="6">
    <location>
        <begin position="102"/>
        <end position="135"/>
    </location>
</feature>
<accession>A0AA38J5S5</accession>
<feature type="transmembrane region" description="Helical" evidence="6">
    <location>
        <begin position="255"/>
        <end position="278"/>
    </location>
</feature>
<evidence type="ECO:0000256" key="5">
    <source>
        <dbReference type="ARBA" id="ARBA00038268"/>
    </source>
</evidence>
<keyword evidence="3 6" id="KW-1133">Transmembrane helix</keyword>
<feature type="transmembrane region" description="Helical" evidence="6">
    <location>
        <begin position="468"/>
        <end position="486"/>
    </location>
</feature>
<sequence length="502" mass="59837">MHLRRDISQSEFVIYVLIWVTCVFFSIYCFATSANKYFQNYEDHYSDFTEGWSLISRRKDNGDPEWRLMKLLLKTVPLWIIFSCFVSEVLRQFKLFQLLQVWQILISTTFIITELGILPLGLIVFQPLLFALVLFFTRSRFIIWVTNILTLLLLFMCRHIGFSEEFLAENKLNQESAHVIVTTIYWMNLKCVSYCIDFIDSKQEHISLTFASYCLHMPNLVLGPFVSYKNFEGCYKTDECLWDRFLKLILNIFRFLFWFVFTDFFLHFIYVNAVVYHYEWIKTLGSWSLYGYGYTMGQFFHIKYVIMYGLSTTFQKFENIEVPSLPICIGRVHLYSDMWRYFDAGLYNFLQSYMYIPLMKNFFKYRLIPSLICFTFIYVWHGTDESILVWSVLNYVGIVIEQVSKWIDDEYLKKSTLEIMVGPKWRRRITCAAASPLLAMSCVSNFYFFSGNKVGYIFVSRLLNYDILWSNLILLVILYTMCQISTEIKSKEKRSSQIHKKN</sequence>
<comment type="subcellular location">
    <subcellularLocation>
        <location evidence="1">Membrane</location>
        <topology evidence="1">Multi-pass membrane protein</topology>
    </subcellularLocation>
</comment>
<dbReference type="PANTHER" id="PTHR13285">
    <property type="entry name" value="ACYLTRANSFERASE"/>
    <property type="match status" value="1"/>
</dbReference>
<keyword evidence="4 6" id="KW-0472">Membrane</keyword>
<evidence type="ECO:0000256" key="2">
    <source>
        <dbReference type="ARBA" id="ARBA00022692"/>
    </source>
</evidence>
<protein>
    <recommendedName>
        <fullName evidence="9">Protein-cysteine N-palmitoyltransferase Rasp</fullName>
    </recommendedName>
</protein>
<dbReference type="Proteomes" id="UP001168821">
    <property type="component" value="Unassembled WGS sequence"/>
</dbReference>
<reference evidence="7" key="1">
    <citation type="journal article" date="2023" name="G3 (Bethesda)">
        <title>Whole genome assemblies of Zophobas morio and Tenebrio molitor.</title>
        <authorList>
            <person name="Kaur S."/>
            <person name="Stinson S.A."/>
            <person name="diCenzo G.C."/>
        </authorList>
    </citation>
    <scope>NUCLEOTIDE SEQUENCE</scope>
    <source>
        <strain evidence="7">QUZm001</strain>
    </source>
</reference>
<evidence type="ECO:0000313" key="8">
    <source>
        <dbReference type="Proteomes" id="UP001168821"/>
    </source>
</evidence>
<feature type="transmembrane region" description="Helical" evidence="6">
    <location>
        <begin position="12"/>
        <end position="34"/>
    </location>
</feature>
<gene>
    <name evidence="7" type="ORF">Zmor_000894</name>
</gene>
<evidence type="ECO:0000256" key="1">
    <source>
        <dbReference type="ARBA" id="ARBA00004141"/>
    </source>
</evidence>
<dbReference type="PANTHER" id="PTHR13285:SF18">
    <property type="entry name" value="PROTEIN-CYSTEINE N-PALMITOYLTRANSFERASE RASP"/>
    <property type="match status" value="1"/>
</dbReference>
<dbReference type="GO" id="GO:0005783">
    <property type="term" value="C:endoplasmic reticulum"/>
    <property type="evidence" value="ECO:0007669"/>
    <property type="project" value="TreeGrafter"/>
</dbReference>
<feature type="transmembrane region" description="Helical" evidence="6">
    <location>
        <begin position="71"/>
        <end position="90"/>
    </location>
</feature>
<feature type="transmembrane region" description="Helical" evidence="6">
    <location>
        <begin position="290"/>
        <end position="310"/>
    </location>
</feature>
<feature type="transmembrane region" description="Helical" evidence="6">
    <location>
        <begin position="141"/>
        <end position="161"/>
    </location>
</feature>
<evidence type="ECO:0000256" key="3">
    <source>
        <dbReference type="ARBA" id="ARBA00022989"/>
    </source>
</evidence>
<comment type="caution">
    <text evidence="7">The sequence shown here is derived from an EMBL/GenBank/DDBJ whole genome shotgun (WGS) entry which is preliminary data.</text>
</comment>
<name>A0AA38J5S5_9CUCU</name>
<dbReference type="InterPro" id="IPR004299">
    <property type="entry name" value="MBOAT_fam"/>
</dbReference>
<dbReference type="AlphaFoldDB" id="A0AA38J5S5"/>